<accession>A0ACC5VQP9</accession>
<comment type="caution">
    <text evidence="1">The sequence shown here is derived from an EMBL/GenBank/DDBJ whole genome shotgun (WGS) entry which is preliminary data.</text>
</comment>
<dbReference type="Proteomes" id="UP001319846">
    <property type="component" value="Unassembled WGS sequence"/>
</dbReference>
<gene>
    <name evidence="1" type="ORF">HW452_01695</name>
</gene>
<reference evidence="1" key="1">
    <citation type="submission" date="2020-06" db="EMBL/GenBank/DDBJ databases">
        <title>Whole Genome Sequence of Halomonas aquamarina MB598.</title>
        <authorList>
            <person name="Pervaiz M."/>
            <person name="Fariq A."/>
            <person name="Yasmin A."/>
            <person name="Welch M."/>
        </authorList>
    </citation>
    <scope>NUCLEOTIDE SEQUENCE</scope>
    <source>
        <strain evidence="1">MB598</strain>
    </source>
</reference>
<evidence type="ECO:0000313" key="1">
    <source>
        <dbReference type="EMBL" id="MBZ5486239.1"/>
    </source>
</evidence>
<proteinExistence type="predicted"/>
<protein>
    <submittedName>
        <fullName evidence="1">Uncharacterized protein</fullName>
    </submittedName>
</protein>
<evidence type="ECO:0000313" key="2">
    <source>
        <dbReference type="Proteomes" id="UP001319846"/>
    </source>
</evidence>
<organism evidence="1 2">
    <name type="scientific">Vreelandella aquamarina</name>
    <dbReference type="NCBI Taxonomy" id="77097"/>
    <lineage>
        <taxon>Bacteria</taxon>
        <taxon>Pseudomonadati</taxon>
        <taxon>Pseudomonadota</taxon>
        <taxon>Gammaproteobacteria</taxon>
        <taxon>Oceanospirillales</taxon>
        <taxon>Halomonadaceae</taxon>
        <taxon>Vreelandella</taxon>
    </lineage>
</organism>
<keyword evidence="2" id="KW-1185">Reference proteome</keyword>
<sequence length="114" mass="12041">MNKTLSVILIGAAFTGMSLSALADDTSGDDRQAAQQDGMTSGQLRSMDDAANQGQESGNNDDQDQPGSTAGDATGSQGPQQGQDERDLDMDDQTGMNRELQEEQRGRGNSKTQD</sequence>
<dbReference type="EMBL" id="JABYQT010000001">
    <property type="protein sequence ID" value="MBZ5486239.1"/>
    <property type="molecule type" value="Genomic_DNA"/>
</dbReference>
<name>A0ACC5VQP9_9GAMM</name>